<name>A0A2K5XN15_MANLE</name>
<dbReference type="Proteomes" id="UP000233140">
    <property type="component" value="Unassembled WGS sequence"/>
</dbReference>
<organism evidence="1 2">
    <name type="scientific">Mandrillus leucophaeus</name>
    <name type="common">Drill</name>
    <name type="synonym">Papio leucophaeus</name>
    <dbReference type="NCBI Taxonomy" id="9568"/>
    <lineage>
        <taxon>Eukaryota</taxon>
        <taxon>Metazoa</taxon>
        <taxon>Chordata</taxon>
        <taxon>Craniata</taxon>
        <taxon>Vertebrata</taxon>
        <taxon>Euteleostomi</taxon>
        <taxon>Mammalia</taxon>
        <taxon>Eutheria</taxon>
        <taxon>Euarchontoglires</taxon>
        <taxon>Primates</taxon>
        <taxon>Haplorrhini</taxon>
        <taxon>Catarrhini</taxon>
        <taxon>Cercopithecidae</taxon>
        <taxon>Cercopithecinae</taxon>
        <taxon>Mandrillus</taxon>
    </lineage>
</organism>
<evidence type="ECO:0000313" key="2">
    <source>
        <dbReference type="Proteomes" id="UP000233140"/>
    </source>
</evidence>
<proteinExistence type="predicted"/>
<accession>A0A2K5XN15</accession>
<dbReference type="GeneTree" id="ENSGT00910000148299"/>
<reference evidence="1" key="2">
    <citation type="submission" date="2025-09" db="UniProtKB">
        <authorList>
            <consortium name="Ensembl"/>
        </authorList>
    </citation>
    <scope>IDENTIFICATION</scope>
</reference>
<protein>
    <submittedName>
        <fullName evidence="1">Uncharacterized protein</fullName>
    </submittedName>
</protein>
<sequence>MGSSNKYFHGHILKPLENSLPLRAIDALSYLYKQGTNVYCCGLQEKGYSLILKPTNQLLTRVNKAL</sequence>
<keyword evidence="2" id="KW-1185">Reference proteome</keyword>
<dbReference type="Ensembl" id="ENSMLET00000023242.1">
    <property type="protein sequence ID" value="ENSMLEP00000004697.1"/>
    <property type="gene ID" value="ENSMLEG00000021320.1"/>
</dbReference>
<evidence type="ECO:0000313" key="1">
    <source>
        <dbReference type="Ensembl" id="ENSMLEP00000004697.1"/>
    </source>
</evidence>
<reference evidence="1" key="1">
    <citation type="submission" date="2025-08" db="UniProtKB">
        <authorList>
            <consortium name="Ensembl"/>
        </authorList>
    </citation>
    <scope>IDENTIFICATION</scope>
</reference>
<dbReference type="AlphaFoldDB" id="A0A2K5XN15"/>